<evidence type="ECO:0000313" key="2">
    <source>
        <dbReference type="EMBL" id="VDL95323.1"/>
    </source>
</evidence>
<dbReference type="EMBL" id="UYSU01034939">
    <property type="protein sequence ID" value="VDL95323.1"/>
    <property type="molecule type" value="Genomic_DNA"/>
</dbReference>
<reference evidence="4" key="1">
    <citation type="submission" date="2016-06" db="UniProtKB">
        <authorList>
            <consortium name="WormBaseParasite"/>
        </authorList>
    </citation>
    <scope>IDENTIFICATION</scope>
</reference>
<gene>
    <name evidence="2" type="ORF">SSLN_LOCUS8938</name>
</gene>
<accession>A0A183SXJ0</accession>
<dbReference type="Proteomes" id="UP000275846">
    <property type="component" value="Unassembled WGS sequence"/>
</dbReference>
<evidence type="ECO:0000259" key="1">
    <source>
        <dbReference type="PROSITE" id="PS50878"/>
    </source>
</evidence>
<dbReference type="PANTHER" id="PTHR47027">
    <property type="entry name" value="REVERSE TRANSCRIPTASE DOMAIN-CONTAINING PROTEIN"/>
    <property type="match status" value="1"/>
</dbReference>
<dbReference type="Pfam" id="PF00078">
    <property type="entry name" value="RVT_1"/>
    <property type="match status" value="1"/>
</dbReference>
<dbReference type="InterPro" id="IPR000477">
    <property type="entry name" value="RT_dom"/>
</dbReference>
<dbReference type="PANTHER" id="PTHR47027:SF26">
    <property type="entry name" value="REVERSE TRANSCRIPTASE DOMAIN-CONTAINING PROTEIN"/>
    <property type="match status" value="1"/>
</dbReference>
<dbReference type="InterPro" id="IPR043502">
    <property type="entry name" value="DNA/RNA_pol_sf"/>
</dbReference>
<name>A0A183SXJ0_SCHSO</name>
<sequence length="276" mass="31882">MIFAAHKLQEKCQEMRTQLKATFVDLTKAFDTVNRDGLWKIMLKFGCPERFTHMVRQLHDGMMARVVDHGTVSEAFAVTNGVKQGCFLSPTLFSLMFSAMLMDTYRDERPEIRIAYRMEGRLLNQRRMHFRSRVSTDTIHKLLFPDDCALNATTKEEIPRSMDLFAAIFDKFGLRLNSEKTIVRYQPSPNTLYTAAHINVNGAQLKSVDTFTYLGSNLSRSTKVDDEIAHRIAKASQVFGRMQNVVWNRHGRHLSTKLKMYKAAICRRCCMDRRRG</sequence>
<feature type="domain" description="Reverse transcriptase" evidence="1">
    <location>
        <begin position="1"/>
        <end position="218"/>
    </location>
</feature>
<dbReference type="WBParaSite" id="SSLN_0000927901-mRNA-1">
    <property type="protein sequence ID" value="SSLN_0000927901-mRNA-1"/>
    <property type="gene ID" value="SSLN_0000927901"/>
</dbReference>
<evidence type="ECO:0000313" key="3">
    <source>
        <dbReference type="Proteomes" id="UP000275846"/>
    </source>
</evidence>
<keyword evidence="3" id="KW-1185">Reference proteome</keyword>
<proteinExistence type="predicted"/>
<protein>
    <submittedName>
        <fullName evidence="4">Reverse transcriptase domain-containing protein</fullName>
    </submittedName>
</protein>
<dbReference type="SUPFAM" id="SSF56672">
    <property type="entry name" value="DNA/RNA polymerases"/>
    <property type="match status" value="1"/>
</dbReference>
<organism evidence="4">
    <name type="scientific">Schistocephalus solidus</name>
    <name type="common">Tapeworm</name>
    <dbReference type="NCBI Taxonomy" id="70667"/>
    <lineage>
        <taxon>Eukaryota</taxon>
        <taxon>Metazoa</taxon>
        <taxon>Spiralia</taxon>
        <taxon>Lophotrochozoa</taxon>
        <taxon>Platyhelminthes</taxon>
        <taxon>Cestoda</taxon>
        <taxon>Eucestoda</taxon>
        <taxon>Diphyllobothriidea</taxon>
        <taxon>Diphyllobothriidae</taxon>
        <taxon>Schistocephalus</taxon>
    </lineage>
</organism>
<dbReference type="OrthoDB" id="413835at2759"/>
<dbReference type="AlphaFoldDB" id="A0A183SXJ0"/>
<dbReference type="PROSITE" id="PS50878">
    <property type="entry name" value="RT_POL"/>
    <property type="match status" value="1"/>
</dbReference>
<reference evidence="2 3" key="2">
    <citation type="submission" date="2018-11" db="EMBL/GenBank/DDBJ databases">
        <authorList>
            <consortium name="Pathogen Informatics"/>
        </authorList>
    </citation>
    <scope>NUCLEOTIDE SEQUENCE [LARGE SCALE GENOMIC DNA]</scope>
    <source>
        <strain evidence="2 3">NST_G2</strain>
    </source>
</reference>
<evidence type="ECO:0000313" key="4">
    <source>
        <dbReference type="WBParaSite" id="SSLN_0000927901-mRNA-1"/>
    </source>
</evidence>